<dbReference type="OrthoDB" id="6512918at2759"/>
<organism evidence="5 6">
    <name type="scientific">Oryctes borbonicus</name>
    <dbReference type="NCBI Taxonomy" id="1629725"/>
    <lineage>
        <taxon>Eukaryota</taxon>
        <taxon>Metazoa</taxon>
        <taxon>Ecdysozoa</taxon>
        <taxon>Arthropoda</taxon>
        <taxon>Hexapoda</taxon>
        <taxon>Insecta</taxon>
        <taxon>Pterygota</taxon>
        <taxon>Neoptera</taxon>
        <taxon>Endopterygota</taxon>
        <taxon>Coleoptera</taxon>
        <taxon>Polyphaga</taxon>
        <taxon>Scarabaeiformia</taxon>
        <taxon>Scarabaeidae</taxon>
        <taxon>Dynastinae</taxon>
        <taxon>Oryctes</taxon>
    </lineage>
</organism>
<dbReference type="GO" id="GO:0140359">
    <property type="term" value="F:ABC-type transporter activity"/>
    <property type="evidence" value="ECO:0007669"/>
    <property type="project" value="InterPro"/>
</dbReference>
<dbReference type="Proteomes" id="UP000051574">
    <property type="component" value="Unassembled WGS sequence"/>
</dbReference>
<accession>A0A0T6B2E0</accession>
<feature type="domain" description="ABC transporter" evidence="4">
    <location>
        <begin position="166"/>
        <end position="241"/>
    </location>
</feature>
<comment type="caution">
    <text evidence="5">The sequence shown here is derived from an EMBL/GenBank/DDBJ whole genome shotgun (WGS) entry which is preliminary data.</text>
</comment>
<evidence type="ECO:0000313" key="6">
    <source>
        <dbReference type="Proteomes" id="UP000051574"/>
    </source>
</evidence>
<keyword evidence="6" id="KW-1185">Reference proteome</keyword>
<evidence type="ECO:0000256" key="3">
    <source>
        <dbReference type="SAM" id="Phobius"/>
    </source>
</evidence>
<dbReference type="PANTHER" id="PTHR19229">
    <property type="entry name" value="ATP-BINDING CASSETTE TRANSPORTER SUBFAMILY A ABCA"/>
    <property type="match status" value="1"/>
</dbReference>
<evidence type="ECO:0000313" key="5">
    <source>
        <dbReference type="EMBL" id="KRT81015.1"/>
    </source>
</evidence>
<dbReference type="PANTHER" id="PTHR19229:SF36">
    <property type="entry name" value="ATP-BINDING CASSETTE SUB-FAMILY A MEMBER 2"/>
    <property type="match status" value="1"/>
</dbReference>
<feature type="non-terminal residue" evidence="5">
    <location>
        <position position="1"/>
    </location>
</feature>
<keyword evidence="1" id="KW-0813">Transport</keyword>
<feature type="non-terminal residue" evidence="5">
    <location>
        <position position="253"/>
    </location>
</feature>
<dbReference type="GO" id="GO:0016887">
    <property type="term" value="F:ATP hydrolysis activity"/>
    <property type="evidence" value="ECO:0007669"/>
    <property type="project" value="InterPro"/>
</dbReference>
<dbReference type="Gene3D" id="3.40.50.300">
    <property type="entry name" value="P-loop containing nucleotide triphosphate hydrolases"/>
    <property type="match status" value="1"/>
</dbReference>
<keyword evidence="5" id="KW-0547">Nucleotide-binding</keyword>
<protein>
    <submittedName>
        <fullName evidence="5">ABC transporter ATP-binding protein</fullName>
    </submittedName>
</protein>
<dbReference type="AlphaFoldDB" id="A0A0T6B2E0"/>
<dbReference type="SUPFAM" id="SSF52540">
    <property type="entry name" value="P-loop containing nucleoside triphosphate hydrolases"/>
    <property type="match status" value="1"/>
</dbReference>
<dbReference type="InterPro" id="IPR026082">
    <property type="entry name" value="ABCA"/>
</dbReference>
<feature type="transmembrane region" description="Helical" evidence="3">
    <location>
        <begin position="71"/>
        <end position="94"/>
    </location>
</feature>
<keyword evidence="3" id="KW-1133">Transmembrane helix</keyword>
<keyword evidence="3" id="KW-0472">Membrane</keyword>
<sequence>IAGLLWFLSYAIYMFVQNQYDTFSLAQKMLICLASNSAMAYGFQIILMWEGTGKGLGWSDMFNPVNPDDTFTFGHVIIMLLLDAIIYMLIALYVEAVFPGDYGVPLEWYYPFTRSYWFGNKVHADATPLTNLESEIYEKEPSNLKIGIQISKLQKVFPGDKVAVSALSFNMFEGQVTVLLGHNGAGKTTTMSMLTGMITPTSGTATINGYDIRKDMPQIRESLGLCPQHNILFDDLTVAEHLYFYSKLKGLDK</sequence>
<dbReference type="GO" id="GO:0016020">
    <property type="term" value="C:membrane"/>
    <property type="evidence" value="ECO:0007669"/>
    <property type="project" value="InterPro"/>
</dbReference>
<reference evidence="5 6" key="1">
    <citation type="submission" date="2015-09" db="EMBL/GenBank/DDBJ databases">
        <title>Draft genome of the scarab beetle Oryctes borbonicus.</title>
        <authorList>
            <person name="Meyer J.M."/>
            <person name="Markov G.V."/>
            <person name="Baskaran P."/>
            <person name="Herrmann M."/>
            <person name="Sommer R.J."/>
            <person name="Roedelsperger C."/>
        </authorList>
    </citation>
    <scope>NUCLEOTIDE SEQUENCE [LARGE SCALE GENOMIC DNA]</scope>
    <source>
        <strain evidence="5">OB123</strain>
        <tissue evidence="5">Whole animal</tissue>
    </source>
</reference>
<dbReference type="InterPro" id="IPR027417">
    <property type="entry name" value="P-loop_NTPase"/>
</dbReference>
<evidence type="ECO:0000259" key="4">
    <source>
        <dbReference type="Pfam" id="PF00005"/>
    </source>
</evidence>
<feature type="transmembrane region" description="Helical" evidence="3">
    <location>
        <begin position="30"/>
        <end position="51"/>
    </location>
</feature>
<evidence type="ECO:0000256" key="1">
    <source>
        <dbReference type="ARBA" id="ARBA00022448"/>
    </source>
</evidence>
<dbReference type="GO" id="GO:0005524">
    <property type="term" value="F:ATP binding"/>
    <property type="evidence" value="ECO:0007669"/>
    <property type="project" value="UniProtKB-KW"/>
</dbReference>
<name>A0A0T6B2E0_9SCAR</name>
<proteinExistence type="predicted"/>
<dbReference type="EMBL" id="LJIG01016300">
    <property type="protein sequence ID" value="KRT81015.1"/>
    <property type="molecule type" value="Genomic_DNA"/>
</dbReference>
<keyword evidence="3" id="KW-0812">Transmembrane</keyword>
<keyword evidence="2" id="KW-0677">Repeat</keyword>
<keyword evidence="5" id="KW-0067">ATP-binding</keyword>
<dbReference type="GO" id="GO:0005319">
    <property type="term" value="F:lipid transporter activity"/>
    <property type="evidence" value="ECO:0007669"/>
    <property type="project" value="TreeGrafter"/>
</dbReference>
<dbReference type="InterPro" id="IPR003439">
    <property type="entry name" value="ABC_transporter-like_ATP-bd"/>
</dbReference>
<evidence type="ECO:0000256" key="2">
    <source>
        <dbReference type="ARBA" id="ARBA00022737"/>
    </source>
</evidence>
<gene>
    <name evidence="5" type="ORF">AMK59_6216</name>
</gene>
<dbReference type="Pfam" id="PF00005">
    <property type="entry name" value="ABC_tran"/>
    <property type="match status" value="1"/>
</dbReference>